<gene>
    <name evidence="1" type="ORF">C812_01662</name>
</gene>
<dbReference type="STRING" id="1235795.C812_01662"/>
<organism evidence="1 2">
    <name type="scientific">Paenibacillus barengoltzii G22</name>
    <dbReference type="NCBI Taxonomy" id="1235795"/>
    <lineage>
        <taxon>Bacteria</taxon>
        <taxon>Bacillati</taxon>
        <taxon>Bacillota</taxon>
        <taxon>Bacilli</taxon>
        <taxon>Bacillales</taxon>
        <taxon>Paenibacillaceae</taxon>
        <taxon>Paenibacillus</taxon>
    </lineage>
</organism>
<dbReference type="PATRIC" id="fig|1235795.3.peg.1625"/>
<comment type="caution">
    <text evidence="1">The sequence shown here is derived from an EMBL/GenBank/DDBJ whole genome shotgun (WGS) entry which is preliminary data.</text>
</comment>
<reference evidence="1 2" key="1">
    <citation type="submission" date="2013-04" db="EMBL/GenBank/DDBJ databases">
        <title>The Genome Sequence of Paenibacillus barengoltzii G22.</title>
        <authorList>
            <consortium name="The Broad Institute Genomics Platform"/>
            <consortium name="The Broad Institute Genome Sequencing Center for Infectious Disease"/>
            <person name="Earl A."/>
            <person name="Xavier R."/>
            <person name="Elson C."/>
            <person name="Duck W."/>
            <person name="Walker B."/>
            <person name="Young S."/>
            <person name="Zeng Q."/>
            <person name="Gargeya S."/>
            <person name="Fitzgerald M."/>
            <person name="Haas B."/>
            <person name="Abouelleil A."/>
            <person name="Allen A.W."/>
            <person name="Alvarado L."/>
            <person name="Arachchi H.M."/>
            <person name="Berlin A.M."/>
            <person name="Chapman S.B."/>
            <person name="Gainer-Dewar J."/>
            <person name="Goldberg J."/>
            <person name="Griggs A."/>
            <person name="Gujja S."/>
            <person name="Hansen M."/>
            <person name="Howarth C."/>
            <person name="Imamovic A."/>
            <person name="Ireland A."/>
            <person name="Larimer J."/>
            <person name="McCowan C."/>
            <person name="Murphy C."/>
            <person name="Pearson M."/>
            <person name="Poon T.W."/>
            <person name="Priest M."/>
            <person name="Roberts A."/>
            <person name="Saif S."/>
            <person name="Shea T."/>
            <person name="Sisk P."/>
            <person name="Sykes S."/>
            <person name="Wortman J."/>
            <person name="Nusbaum C."/>
            <person name="Birren B."/>
        </authorList>
    </citation>
    <scope>NUCLEOTIDE SEQUENCE [LARGE SCALE GENOMIC DNA]</scope>
    <source>
        <strain evidence="1 2">G22</strain>
    </source>
</reference>
<accession>R9LNQ2</accession>
<name>R9LNQ2_9BACL</name>
<dbReference type="Proteomes" id="UP000019598">
    <property type="component" value="Unassembled WGS sequence"/>
</dbReference>
<proteinExistence type="predicted"/>
<dbReference type="HOGENOM" id="CLU_3255033_0_0_9"/>
<dbReference type="AlphaFoldDB" id="R9LNQ2"/>
<dbReference type="EMBL" id="ASSZ01000013">
    <property type="protein sequence ID" value="EOS57342.1"/>
    <property type="molecule type" value="Genomic_DNA"/>
</dbReference>
<evidence type="ECO:0000313" key="2">
    <source>
        <dbReference type="Proteomes" id="UP000019598"/>
    </source>
</evidence>
<protein>
    <submittedName>
        <fullName evidence="1">Uncharacterized protein</fullName>
    </submittedName>
</protein>
<evidence type="ECO:0000313" key="1">
    <source>
        <dbReference type="EMBL" id="EOS57342.1"/>
    </source>
</evidence>
<sequence length="42" mass="4597">MERGTLLSETPAMRILENEHRYLASLIGGTRAVESGALHVNC</sequence>